<dbReference type="EMBL" id="BOOU01000061">
    <property type="protein sequence ID" value="GII79671.1"/>
    <property type="molecule type" value="Genomic_DNA"/>
</dbReference>
<dbReference type="InterPro" id="IPR021373">
    <property type="entry name" value="DUF2993"/>
</dbReference>
<proteinExistence type="predicted"/>
<sequence>MRKLLVFLVLLGVLLAVLDRVAVAGVEREIARQVAAQYDLPAQPKVEVHGIPFLTQAVAGRYEKITLSMGGMTTPDGAKVAKVDAVLRGVRAPLADLVQNAAGADIRADDVEGTVVISRETLSARAPRGLKIEGGGDDSLQVTGELTVAGITVPVTAKMKVQVVRGGVRLSPESVNGIQVPNASRLLSFDVPIGDLPLNLEIKRVRSVPEGLAVDAVASDVPLRG</sequence>
<protein>
    <recommendedName>
        <fullName evidence="3">DUF2993 domain-containing protein</fullName>
    </recommendedName>
</protein>
<evidence type="ECO:0000313" key="1">
    <source>
        <dbReference type="EMBL" id="GII79671.1"/>
    </source>
</evidence>
<organism evidence="1 2">
    <name type="scientific">Sphaerisporangium rufum</name>
    <dbReference type="NCBI Taxonomy" id="1381558"/>
    <lineage>
        <taxon>Bacteria</taxon>
        <taxon>Bacillati</taxon>
        <taxon>Actinomycetota</taxon>
        <taxon>Actinomycetes</taxon>
        <taxon>Streptosporangiales</taxon>
        <taxon>Streptosporangiaceae</taxon>
        <taxon>Sphaerisporangium</taxon>
    </lineage>
</organism>
<dbReference type="Pfam" id="PF11209">
    <property type="entry name" value="LmeA"/>
    <property type="match status" value="1"/>
</dbReference>
<reference evidence="1" key="1">
    <citation type="submission" date="2021-01" db="EMBL/GenBank/DDBJ databases">
        <title>Whole genome shotgun sequence of Sphaerisporangium rufum NBRC 109079.</title>
        <authorList>
            <person name="Komaki H."/>
            <person name="Tamura T."/>
        </authorList>
    </citation>
    <scope>NUCLEOTIDE SEQUENCE</scope>
    <source>
        <strain evidence="1">NBRC 109079</strain>
    </source>
</reference>
<dbReference type="Proteomes" id="UP000655287">
    <property type="component" value="Unassembled WGS sequence"/>
</dbReference>
<dbReference type="AlphaFoldDB" id="A0A919R4R0"/>
<gene>
    <name evidence="1" type="ORF">Sru01_46530</name>
</gene>
<dbReference type="RefSeq" id="WP_203989788.1">
    <property type="nucleotide sequence ID" value="NZ_BOOU01000061.1"/>
</dbReference>
<keyword evidence="2" id="KW-1185">Reference proteome</keyword>
<evidence type="ECO:0000313" key="2">
    <source>
        <dbReference type="Proteomes" id="UP000655287"/>
    </source>
</evidence>
<name>A0A919R4R0_9ACTN</name>
<comment type="caution">
    <text evidence="1">The sequence shown here is derived from an EMBL/GenBank/DDBJ whole genome shotgun (WGS) entry which is preliminary data.</text>
</comment>
<evidence type="ECO:0008006" key="3">
    <source>
        <dbReference type="Google" id="ProtNLM"/>
    </source>
</evidence>
<accession>A0A919R4R0</accession>